<proteinExistence type="predicted"/>
<protein>
    <submittedName>
        <fullName evidence="2">Uncharacterized protein</fullName>
    </submittedName>
</protein>
<evidence type="ECO:0000313" key="2">
    <source>
        <dbReference type="EMBL" id="EXX75157.1"/>
    </source>
</evidence>
<comment type="caution">
    <text evidence="2">The sequence shown here is derived from an EMBL/GenBank/DDBJ whole genome shotgun (WGS) entry which is preliminary data.</text>
</comment>
<gene>
    <name evidence="2" type="ORF">RirG_044190</name>
</gene>
<accession>A0A015K093</accession>
<dbReference type="Proteomes" id="UP000022910">
    <property type="component" value="Unassembled WGS sequence"/>
</dbReference>
<dbReference type="HOGENOM" id="CLU_135778_0_0_1"/>
<organism evidence="2 3">
    <name type="scientific">Rhizophagus irregularis (strain DAOM 197198w)</name>
    <name type="common">Glomus intraradices</name>
    <dbReference type="NCBI Taxonomy" id="1432141"/>
    <lineage>
        <taxon>Eukaryota</taxon>
        <taxon>Fungi</taxon>
        <taxon>Fungi incertae sedis</taxon>
        <taxon>Mucoromycota</taxon>
        <taxon>Glomeromycotina</taxon>
        <taxon>Glomeromycetes</taxon>
        <taxon>Glomerales</taxon>
        <taxon>Glomeraceae</taxon>
        <taxon>Rhizophagus</taxon>
    </lineage>
</organism>
<reference evidence="2 3" key="1">
    <citation type="submission" date="2014-02" db="EMBL/GenBank/DDBJ databases">
        <title>Single nucleus genome sequencing reveals high similarity among nuclei of an endomycorrhizal fungus.</title>
        <authorList>
            <person name="Lin K."/>
            <person name="Geurts R."/>
            <person name="Zhang Z."/>
            <person name="Limpens E."/>
            <person name="Saunders D.G."/>
            <person name="Mu D."/>
            <person name="Pang E."/>
            <person name="Cao H."/>
            <person name="Cha H."/>
            <person name="Lin T."/>
            <person name="Zhou Q."/>
            <person name="Shang Y."/>
            <person name="Li Y."/>
            <person name="Ivanov S."/>
            <person name="Sharma T."/>
            <person name="Velzen R.V."/>
            <person name="Ruijter N.D."/>
            <person name="Aanen D.K."/>
            <person name="Win J."/>
            <person name="Kamoun S."/>
            <person name="Bisseling T."/>
            <person name="Huang S."/>
        </authorList>
    </citation>
    <scope>NUCLEOTIDE SEQUENCE [LARGE SCALE GENOMIC DNA]</scope>
    <source>
        <strain evidence="3">DAOM197198w</strain>
    </source>
</reference>
<evidence type="ECO:0000256" key="1">
    <source>
        <dbReference type="SAM" id="MobiDB-lite"/>
    </source>
</evidence>
<feature type="region of interest" description="Disordered" evidence="1">
    <location>
        <begin position="1"/>
        <end position="27"/>
    </location>
</feature>
<dbReference type="EMBL" id="JEMT01012527">
    <property type="protein sequence ID" value="EXX75157.1"/>
    <property type="molecule type" value="Genomic_DNA"/>
</dbReference>
<name>A0A015K093_RHIIW</name>
<sequence>MQKKQGKKQVKQENRPIKKVAWSEEDEEHRQNLIKCAERYAEARQKVLSIPGTSVIEDIQYAMALVYEEYKANTWPDRFKHKYDLSLAESPLKEAIVAARIMEEFSDLTTVLHRDLNYNWHWAVNEAGEILDKAIGYNNHLEEYDSTEDDE</sequence>
<dbReference type="OrthoDB" id="2306584at2759"/>
<keyword evidence="3" id="KW-1185">Reference proteome</keyword>
<dbReference type="AlphaFoldDB" id="A0A015K093"/>
<evidence type="ECO:0000313" key="3">
    <source>
        <dbReference type="Proteomes" id="UP000022910"/>
    </source>
</evidence>